<dbReference type="AlphaFoldDB" id="A0A0F8YSV9"/>
<protein>
    <submittedName>
        <fullName evidence="1">Uncharacterized protein</fullName>
    </submittedName>
</protein>
<gene>
    <name evidence="1" type="ORF">LCGC14_2782450</name>
</gene>
<name>A0A0F8YSV9_9ZZZZ</name>
<comment type="caution">
    <text evidence="1">The sequence shown here is derived from an EMBL/GenBank/DDBJ whole genome shotgun (WGS) entry which is preliminary data.</text>
</comment>
<accession>A0A0F8YSV9</accession>
<organism evidence="1">
    <name type="scientific">marine sediment metagenome</name>
    <dbReference type="NCBI Taxonomy" id="412755"/>
    <lineage>
        <taxon>unclassified sequences</taxon>
        <taxon>metagenomes</taxon>
        <taxon>ecological metagenomes</taxon>
    </lineage>
</organism>
<sequence>MTREELCEVLKQSKDVEQLLIDLLAAKQAYADNVDNILRRTFDYD</sequence>
<proteinExistence type="predicted"/>
<dbReference type="EMBL" id="LAZR01051736">
    <property type="protein sequence ID" value="KKK84523.1"/>
    <property type="molecule type" value="Genomic_DNA"/>
</dbReference>
<evidence type="ECO:0000313" key="1">
    <source>
        <dbReference type="EMBL" id="KKK84523.1"/>
    </source>
</evidence>
<reference evidence="1" key="1">
    <citation type="journal article" date="2015" name="Nature">
        <title>Complex archaea that bridge the gap between prokaryotes and eukaryotes.</title>
        <authorList>
            <person name="Spang A."/>
            <person name="Saw J.H."/>
            <person name="Jorgensen S.L."/>
            <person name="Zaremba-Niedzwiedzka K."/>
            <person name="Martijn J."/>
            <person name="Lind A.E."/>
            <person name="van Eijk R."/>
            <person name="Schleper C."/>
            <person name="Guy L."/>
            <person name="Ettema T.J."/>
        </authorList>
    </citation>
    <scope>NUCLEOTIDE SEQUENCE</scope>
</reference>